<evidence type="ECO:0000259" key="4">
    <source>
        <dbReference type="PROSITE" id="PS50970"/>
    </source>
</evidence>
<keyword evidence="1 3" id="KW-0489">Methyltransferase</keyword>
<accession>A0A5C5XHM9</accession>
<feature type="binding site" evidence="3">
    <location>
        <position position="296"/>
    </location>
    <ligand>
        <name>Zn(2+)</name>
        <dbReference type="ChEBI" id="CHEBI:29105"/>
    </ligand>
</feature>
<dbReference type="EC" id="2.1.1.10" evidence="5"/>
<name>A0A5C5XHM9_9PLAN</name>
<dbReference type="GO" id="GO:0032259">
    <property type="term" value="P:methylation"/>
    <property type="evidence" value="ECO:0007669"/>
    <property type="project" value="UniProtKB-KW"/>
</dbReference>
<evidence type="ECO:0000256" key="2">
    <source>
        <dbReference type="ARBA" id="ARBA00022679"/>
    </source>
</evidence>
<dbReference type="AlphaFoldDB" id="A0A5C5XHM9"/>
<keyword evidence="3" id="KW-0862">Zinc</keyword>
<dbReference type="GO" id="GO:0008168">
    <property type="term" value="F:methyltransferase activity"/>
    <property type="evidence" value="ECO:0007669"/>
    <property type="project" value="UniProtKB-UniRule"/>
</dbReference>
<dbReference type="PANTHER" id="PTHR11103">
    <property type="entry name" value="SLR1189 PROTEIN"/>
    <property type="match status" value="1"/>
</dbReference>
<organism evidence="5 6">
    <name type="scientific">Rubinisphaera italica</name>
    <dbReference type="NCBI Taxonomy" id="2527969"/>
    <lineage>
        <taxon>Bacteria</taxon>
        <taxon>Pseudomonadati</taxon>
        <taxon>Planctomycetota</taxon>
        <taxon>Planctomycetia</taxon>
        <taxon>Planctomycetales</taxon>
        <taxon>Planctomycetaceae</taxon>
        <taxon>Rubinisphaera</taxon>
    </lineage>
</organism>
<evidence type="ECO:0000313" key="6">
    <source>
        <dbReference type="Proteomes" id="UP000316095"/>
    </source>
</evidence>
<gene>
    <name evidence="5" type="primary">mmuM_2</name>
    <name evidence="5" type="ORF">Pan54_33400</name>
</gene>
<feature type="binding site" evidence="3">
    <location>
        <position position="297"/>
    </location>
    <ligand>
        <name>Zn(2+)</name>
        <dbReference type="ChEBI" id="CHEBI:29105"/>
    </ligand>
</feature>
<evidence type="ECO:0000256" key="3">
    <source>
        <dbReference type="PROSITE-ProRule" id="PRU00333"/>
    </source>
</evidence>
<dbReference type="InterPro" id="IPR036589">
    <property type="entry name" value="HCY_dom_sf"/>
</dbReference>
<keyword evidence="3" id="KW-0479">Metal-binding</keyword>
<dbReference type="PANTHER" id="PTHR11103:SF18">
    <property type="entry name" value="SLR1189 PROTEIN"/>
    <property type="match status" value="1"/>
</dbReference>
<dbReference type="Proteomes" id="UP000316095">
    <property type="component" value="Unassembled WGS sequence"/>
</dbReference>
<dbReference type="Pfam" id="PF02574">
    <property type="entry name" value="S-methyl_trans"/>
    <property type="match status" value="1"/>
</dbReference>
<reference evidence="5 6" key="1">
    <citation type="submission" date="2019-02" db="EMBL/GenBank/DDBJ databases">
        <title>Deep-cultivation of Planctomycetes and their phenomic and genomic characterization uncovers novel biology.</title>
        <authorList>
            <person name="Wiegand S."/>
            <person name="Jogler M."/>
            <person name="Boedeker C."/>
            <person name="Pinto D."/>
            <person name="Vollmers J."/>
            <person name="Rivas-Marin E."/>
            <person name="Kohn T."/>
            <person name="Peeters S.H."/>
            <person name="Heuer A."/>
            <person name="Rast P."/>
            <person name="Oberbeckmann S."/>
            <person name="Bunk B."/>
            <person name="Jeske O."/>
            <person name="Meyerdierks A."/>
            <person name="Storesund J.E."/>
            <person name="Kallscheuer N."/>
            <person name="Luecker S."/>
            <person name="Lage O.M."/>
            <person name="Pohl T."/>
            <person name="Merkel B.J."/>
            <person name="Hornburger P."/>
            <person name="Mueller R.-W."/>
            <person name="Bruemmer F."/>
            <person name="Labrenz M."/>
            <person name="Spormann A.M."/>
            <person name="Op Den Camp H."/>
            <person name="Overmann J."/>
            <person name="Amann R."/>
            <person name="Jetten M.S.M."/>
            <person name="Mascher T."/>
            <person name="Medema M.H."/>
            <person name="Devos D.P."/>
            <person name="Kaster A.-K."/>
            <person name="Ovreas L."/>
            <person name="Rohde M."/>
            <person name="Galperin M.Y."/>
            <person name="Jogler C."/>
        </authorList>
    </citation>
    <scope>NUCLEOTIDE SEQUENCE [LARGE SCALE GENOMIC DNA]</scope>
    <source>
        <strain evidence="5 6">Pan54</strain>
    </source>
</reference>
<dbReference type="PROSITE" id="PS50970">
    <property type="entry name" value="HCY"/>
    <property type="match status" value="1"/>
</dbReference>
<sequence length="312" mass="34846">MPDSRVELMLDLEKPFLTDGGMETTLIFHEGIELPHFASITLMQTEQGREVLKNYFRSYLQLAKTYQTGFVLESVTWRASADWASPLGLTQSQLQRLNEQSVQLLEEMRAEFCDHPLPILLSGCIGPRGDGYQPGQMMTAQEAEKYHRGQTQQLVNGQADMISAMTLSYMEEGLGIARAAQSIEIPVVLSFTVETDGRLPSGELLSDVIRQVDEATGGYPLYYMINCAHPSHFLHLFEEQGEWMQRIQGLRTNASTKSHAELDESTELDIGDPHQLGRDHISLMSSLNNLKVLGGCCGTDLRHVDAIARNCL</sequence>
<feature type="domain" description="Hcy-binding" evidence="4">
    <location>
        <begin position="4"/>
        <end position="311"/>
    </location>
</feature>
<keyword evidence="6" id="KW-1185">Reference proteome</keyword>
<dbReference type="GO" id="GO:0046872">
    <property type="term" value="F:metal ion binding"/>
    <property type="evidence" value="ECO:0007669"/>
    <property type="project" value="UniProtKB-KW"/>
</dbReference>
<dbReference type="Gene3D" id="3.20.20.330">
    <property type="entry name" value="Homocysteine-binding-like domain"/>
    <property type="match status" value="1"/>
</dbReference>
<evidence type="ECO:0000256" key="1">
    <source>
        <dbReference type="ARBA" id="ARBA00022603"/>
    </source>
</evidence>
<comment type="caution">
    <text evidence="5">The sequence shown here is derived from an EMBL/GenBank/DDBJ whole genome shotgun (WGS) entry which is preliminary data.</text>
</comment>
<proteinExistence type="predicted"/>
<protein>
    <submittedName>
        <fullName evidence="5">Homocysteine S-methyltransferase</fullName>
        <ecNumber evidence="5">2.1.1.10</ecNumber>
    </submittedName>
</protein>
<dbReference type="EMBL" id="SJPG01000001">
    <property type="protein sequence ID" value="TWT62597.1"/>
    <property type="molecule type" value="Genomic_DNA"/>
</dbReference>
<dbReference type="SUPFAM" id="SSF82282">
    <property type="entry name" value="Homocysteine S-methyltransferase"/>
    <property type="match status" value="1"/>
</dbReference>
<dbReference type="InterPro" id="IPR003726">
    <property type="entry name" value="HCY_dom"/>
</dbReference>
<feature type="binding site" evidence="3">
    <location>
        <position position="227"/>
    </location>
    <ligand>
        <name>Zn(2+)</name>
        <dbReference type="ChEBI" id="CHEBI:29105"/>
    </ligand>
</feature>
<comment type="cofactor">
    <cofactor evidence="3">
        <name>Zn(2+)</name>
        <dbReference type="ChEBI" id="CHEBI:29105"/>
    </cofactor>
</comment>
<dbReference type="RefSeq" id="WP_207310154.1">
    <property type="nucleotide sequence ID" value="NZ_SJPG01000001.1"/>
</dbReference>
<evidence type="ECO:0000313" key="5">
    <source>
        <dbReference type="EMBL" id="TWT62597.1"/>
    </source>
</evidence>
<keyword evidence="2 3" id="KW-0808">Transferase</keyword>